<sequence>MASASWALRLRELSERYGKVAVGVHFSVSAISTGTIYLAIKNNVDVVALLEKVGLVSKKAPEDTPSGAAGVERVWSESEESSGSPDMAQKIDDPSGADADPSAPPSKEKKRSDGAMGALGLALLCNKALFPVRVPITVMLTPPVHRLLTRIKARL</sequence>
<dbReference type="OMA" id="FDKWHLP"/>
<keyword evidence="4" id="KW-1185">Reference proteome</keyword>
<gene>
    <name evidence="3" type="ORF">SELMODRAFT_227195</name>
</gene>
<evidence type="ECO:0000313" key="4">
    <source>
        <dbReference type="Proteomes" id="UP000001514"/>
    </source>
</evidence>
<dbReference type="AlphaFoldDB" id="D8QN08"/>
<dbReference type="InterPro" id="IPR009688">
    <property type="entry name" value="FAM210A/B-like_dom"/>
</dbReference>
<dbReference type="eggNOG" id="KOG4526">
    <property type="taxonomic scope" value="Eukaryota"/>
</dbReference>
<organism evidence="4">
    <name type="scientific">Selaginella moellendorffii</name>
    <name type="common">Spikemoss</name>
    <dbReference type="NCBI Taxonomy" id="88036"/>
    <lineage>
        <taxon>Eukaryota</taxon>
        <taxon>Viridiplantae</taxon>
        <taxon>Streptophyta</taxon>
        <taxon>Embryophyta</taxon>
        <taxon>Tracheophyta</taxon>
        <taxon>Lycopodiopsida</taxon>
        <taxon>Selaginellales</taxon>
        <taxon>Selaginellaceae</taxon>
        <taxon>Selaginella</taxon>
    </lineage>
</organism>
<dbReference type="HOGENOM" id="CLU_1930830_0_0_1"/>
<evidence type="ECO:0000259" key="2">
    <source>
        <dbReference type="Pfam" id="PF06916"/>
    </source>
</evidence>
<evidence type="ECO:0000256" key="1">
    <source>
        <dbReference type="SAM" id="MobiDB-lite"/>
    </source>
</evidence>
<dbReference type="Gramene" id="EFJ38673">
    <property type="protein sequence ID" value="EFJ38673"/>
    <property type="gene ID" value="SELMODRAFT_227195"/>
</dbReference>
<dbReference type="Pfam" id="PF06916">
    <property type="entry name" value="FAM210A-B_dom"/>
    <property type="match status" value="1"/>
</dbReference>
<dbReference type="InterPro" id="IPR045866">
    <property type="entry name" value="FAM210A/B-like"/>
</dbReference>
<proteinExistence type="predicted"/>
<name>D8QN08_SELML</name>
<dbReference type="PANTHER" id="PTHR21377:SF0">
    <property type="entry name" value="PROTEIN FAM210B, MITOCHONDRIAL"/>
    <property type="match status" value="1"/>
</dbReference>
<accession>D8QN08</accession>
<feature type="region of interest" description="Disordered" evidence="1">
    <location>
        <begin position="59"/>
        <end position="113"/>
    </location>
</feature>
<dbReference type="KEGG" id="smo:SELMODRAFT_227195"/>
<dbReference type="EMBL" id="GL377565">
    <property type="protein sequence ID" value="EFJ38673.1"/>
    <property type="molecule type" value="Genomic_DNA"/>
</dbReference>
<dbReference type="PANTHER" id="PTHR21377">
    <property type="entry name" value="PROTEIN FAM210B, MITOCHONDRIAL"/>
    <property type="match status" value="1"/>
</dbReference>
<dbReference type="InParanoid" id="D8QN08"/>
<dbReference type="FunCoup" id="D8QN08">
    <property type="interactions" value="118"/>
</dbReference>
<dbReference type="Proteomes" id="UP000001514">
    <property type="component" value="Unassembled WGS sequence"/>
</dbReference>
<feature type="domain" description="DUF1279" evidence="2">
    <location>
        <begin position="9"/>
        <end position="142"/>
    </location>
</feature>
<dbReference type="GO" id="GO:0005739">
    <property type="term" value="C:mitochondrion"/>
    <property type="evidence" value="ECO:0000318"/>
    <property type="project" value="GO_Central"/>
</dbReference>
<evidence type="ECO:0000313" key="3">
    <source>
        <dbReference type="EMBL" id="EFJ38673.1"/>
    </source>
</evidence>
<reference evidence="3 4" key="1">
    <citation type="journal article" date="2011" name="Science">
        <title>The Selaginella genome identifies genetic changes associated with the evolution of vascular plants.</title>
        <authorList>
            <person name="Banks J.A."/>
            <person name="Nishiyama T."/>
            <person name="Hasebe M."/>
            <person name="Bowman J.L."/>
            <person name="Gribskov M."/>
            <person name="dePamphilis C."/>
            <person name="Albert V.A."/>
            <person name="Aono N."/>
            <person name="Aoyama T."/>
            <person name="Ambrose B.A."/>
            <person name="Ashton N.W."/>
            <person name="Axtell M.J."/>
            <person name="Barker E."/>
            <person name="Barker M.S."/>
            <person name="Bennetzen J.L."/>
            <person name="Bonawitz N.D."/>
            <person name="Chapple C."/>
            <person name="Cheng C."/>
            <person name="Correa L.G."/>
            <person name="Dacre M."/>
            <person name="DeBarry J."/>
            <person name="Dreyer I."/>
            <person name="Elias M."/>
            <person name="Engstrom E.M."/>
            <person name="Estelle M."/>
            <person name="Feng L."/>
            <person name="Finet C."/>
            <person name="Floyd S.K."/>
            <person name="Frommer W.B."/>
            <person name="Fujita T."/>
            <person name="Gramzow L."/>
            <person name="Gutensohn M."/>
            <person name="Harholt J."/>
            <person name="Hattori M."/>
            <person name="Heyl A."/>
            <person name="Hirai T."/>
            <person name="Hiwatashi Y."/>
            <person name="Ishikawa M."/>
            <person name="Iwata M."/>
            <person name="Karol K.G."/>
            <person name="Koehler B."/>
            <person name="Kolukisaoglu U."/>
            <person name="Kubo M."/>
            <person name="Kurata T."/>
            <person name="Lalonde S."/>
            <person name="Li K."/>
            <person name="Li Y."/>
            <person name="Litt A."/>
            <person name="Lyons E."/>
            <person name="Manning G."/>
            <person name="Maruyama T."/>
            <person name="Michael T.P."/>
            <person name="Mikami K."/>
            <person name="Miyazaki S."/>
            <person name="Morinaga S."/>
            <person name="Murata T."/>
            <person name="Mueller-Roeber B."/>
            <person name="Nelson D.R."/>
            <person name="Obara M."/>
            <person name="Oguri Y."/>
            <person name="Olmstead R.G."/>
            <person name="Onodera N."/>
            <person name="Petersen B.L."/>
            <person name="Pils B."/>
            <person name="Prigge M."/>
            <person name="Rensing S.A."/>
            <person name="Riano-Pachon D.M."/>
            <person name="Roberts A.W."/>
            <person name="Sato Y."/>
            <person name="Scheller H.V."/>
            <person name="Schulz B."/>
            <person name="Schulz C."/>
            <person name="Shakirov E.V."/>
            <person name="Shibagaki N."/>
            <person name="Shinohara N."/>
            <person name="Shippen D.E."/>
            <person name="Soerensen I."/>
            <person name="Sotooka R."/>
            <person name="Sugimoto N."/>
            <person name="Sugita M."/>
            <person name="Sumikawa N."/>
            <person name="Tanurdzic M."/>
            <person name="Theissen G."/>
            <person name="Ulvskov P."/>
            <person name="Wakazuki S."/>
            <person name="Weng J.K."/>
            <person name="Willats W.W."/>
            <person name="Wipf D."/>
            <person name="Wolf P.G."/>
            <person name="Yang L."/>
            <person name="Zimmer A.D."/>
            <person name="Zhu Q."/>
            <person name="Mitros T."/>
            <person name="Hellsten U."/>
            <person name="Loque D."/>
            <person name="Otillar R."/>
            <person name="Salamov A."/>
            <person name="Schmutz J."/>
            <person name="Shapiro H."/>
            <person name="Lindquist E."/>
            <person name="Lucas S."/>
            <person name="Rokhsar D."/>
            <person name="Grigoriev I.V."/>
        </authorList>
    </citation>
    <scope>NUCLEOTIDE SEQUENCE [LARGE SCALE GENOMIC DNA]</scope>
</reference>
<protein>
    <recommendedName>
        <fullName evidence="2">DUF1279 domain-containing protein</fullName>
    </recommendedName>
</protein>